<dbReference type="EMBL" id="MU167251">
    <property type="protein sequence ID" value="KAG0147146.1"/>
    <property type="molecule type" value="Genomic_DNA"/>
</dbReference>
<comment type="caution">
    <text evidence="2">The sequence shown here is derived from an EMBL/GenBank/DDBJ whole genome shotgun (WGS) entry which is preliminary data.</text>
</comment>
<accession>A0A9P6NHM5</accession>
<evidence type="ECO:0000256" key="1">
    <source>
        <dbReference type="SAM" id="MobiDB-lite"/>
    </source>
</evidence>
<evidence type="ECO:0000313" key="2">
    <source>
        <dbReference type="EMBL" id="KAG0147146.1"/>
    </source>
</evidence>
<feature type="compositionally biased region" description="Polar residues" evidence="1">
    <location>
        <begin position="164"/>
        <end position="178"/>
    </location>
</feature>
<proteinExistence type="predicted"/>
<feature type="compositionally biased region" description="Low complexity" evidence="1">
    <location>
        <begin position="1017"/>
        <end position="1031"/>
    </location>
</feature>
<gene>
    <name evidence="2" type="ORF">CROQUDRAFT_132683</name>
</gene>
<feature type="region of interest" description="Disordered" evidence="1">
    <location>
        <begin position="1"/>
        <end position="53"/>
    </location>
</feature>
<organism evidence="2 3">
    <name type="scientific">Cronartium quercuum f. sp. fusiforme G11</name>
    <dbReference type="NCBI Taxonomy" id="708437"/>
    <lineage>
        <taxon>Eukaryota</taxon>
        <taxon>Fungi</taxon>
        <taxon>Dikarya</taxon>
        <taxon>Basidiomycota</taxon>
        <taxon>Pucciniomycotina</taxon>
        <taxon>Pucciniomycetes</taxon>
        <taxon>Pucciniales</taxon>
        <taxon>Coleosporiaceae</taxon>
        <taxon>Cronartium</taxon>
    </lineage>
</organism>
<feature type="region of interest" description="Disordered" evidence="1">
    <location>
        <begin position="1124"/>
        <end position="1176"/>
    </location>
</feature>
<reference evidence="2" key="1">
    <citation type="submission" date="2013-11" db="EMBL/GenBank/DDBJ databases">
        <title>Genome sequence of the fusiform rust pathogen reveals effectors for host alternation and coevolution with pine.</title>
        <authorList>
            <consortium name="DOE Joint Genome Institute"/>
            <person name="Smith K."/>
            <person name="Pendleton A."/>
            <person name="Kubisiak T."/>
            <person name="Anderson C."/>
            <person name="Salamov A."/>
            <person name="Aerts A."/>
            <person name="Riley R."/>
            <person name="Clum A."/>
            <person name="Lindquist E."/>
            <person name="Ence D."/>
            <person name="Campbell M."/>
            <person name="Kronenberg Z."/>
            <person name="Feau N."/>
            <person name="Dhillon B."/>
            <person name="Hamelin R."/>
            <person name="Burleigh J."/>
            <person name="Smith J."/>
            <person name="Yandell M."/>
            <person name="Nelson C."/>
            <person name="Grigoriev I."/>
            <person name="Davis J."/>
        </authorList>
    </citation>
    <scope>NUCLEOTIDE SEQUENCE</scope>
    <source>
        <strain evidence="2">G11</strain>
    </source>
</reference>
<feature type="region of interest" description="Disordered" evidence="1">
    <location>
        <begin position="1196"/>
        <end position="1215"/>
    </location>
</feature>
<protein>
    <submittedName>
        <fullName evidence="2">Uncharacterized protein</fullName>
    </submittedName>
</protein>
<feature type="compositionally biased region" description="Polar residues" evidence="1">
    <location>
        <begin position="23"/>
        <end position="48"/>
    </location>
</feature>
<sequence length="1215" mass="128831">MTPSRSHSDPDPSPSAHPPVLHSISTVSLDSGSNHTFPASACASTSGPESVHTDARNWPYECSSMTTSIDDGSFTATSTSLESLPPHSPQLHKASVQLNPESEGQDEICLLAIDHHLSSLSSSKPDHLDYSSSLMDAVSPCPMSSNPAFLSTFNKSLDTHETQVFDSNPEPTSLSIKPTDSPEMASKLSPNLVHHDEASSNNHSSVSTPMSPVSSLAAEQVDHFKSETEDESLSELSAWTGKVDEEASIEHVTKLALKGPYLPLIDFERDQSQLDSEATPNTPTVDAWGEPGCLQNSTLFRTQEEELDSPAISRVVTEDIPNDPGTAPHCQPISSAELEKQTTESPQRSPDSVSDCLPHSSTHLNDDVASALVTVDDGSEVAASVVVVNSLVSSTGSTDSPAQAKPMSPEAVKLHRPSGDLLLQSPDVPSLGGLPSLEPCIPDSLPKAQWLPSRRYSLASSVSHYGEGLADVPLDVAINRSSEVDLSSELTHPSALDTTLSTETAVLDARPSHQLSESRTSSFIEDLPTSEHNFSHLFPETQCVQPLAHSTVLALPNIEEGSADIIVNPSALFTEAADQDTTLSPELVRNDELGVELSNDQLFESPSGHLVGESEPDAAQFVRSRTLSSVIAVSANLTEQSSQPTDMAEVGSVPTLLASDEPASSVAESGVPQRDLDLESVRVPVHDVADSNELASSHPCSPGADPGHEAVAAACMPLESIEQKAHEQESEDPGKLASDTEVIPAQSTELTLVVANQSELADNCSPVLNAEVVSEVRVAKGSESTDKCLSALTTEVESTMVPATPLQSPVQVVPVVSQALIPEATDETTLESDFEVGSVRTSTNLAEQVAFTLDQISSPALIEEELPEVNATAEHQNLCLVAAELGLDESNRQAPTSSELPSVPPALQSSDKQEAEDPVKMTCQVVESSAPQVVNTPNSQLPISEVLVPESTPAESAVACAPQRVATIVLPPATSQDDSRSDDPSKKGRNSTGSAMRRTRSMSKVFRSLSRKETRLSPPTSTVSVTATSPATSLEGTKSLKKKRSLSALKRKAVFTWRQTSEPLPETPKASIAISELFKFPGCSVETCPVEKCAKDLQSDEKQTDDSKDNTFTTIVTQAVVQEENSRSATQKIGSPKACRPSLDSGPPRLMPIQPTNGGVGDSPVISTNTPKSKKKRIIGVGNPQQRLTGFLQKLLGRKSTNNTSSHSASAVTKA</sequence>
<feature type="compositionally biased region" description="Low complexity" evidence="1">
    <location>
        <begin position="1200"/>
        <end position="1215"/>
    </location>
</feature>
<feature type="region of interest" description="Disordered" evidence="1">
    <location>
        <begin position="891"/>
        <end position="919"/>
    </location>
</feature>
<name>A0A9P6NHM5_9BASI</name>
<keyword evidence="3" id="KW-1185">Reference proteome</keyword>
<feature type="region of interest" description="Disordered" evidence="1">
    <location>
        <begin position="969"/>
        <end position="1031"/>
    </location>
</feature>
<feature type="compositionally biased region" description="Polar residues" evidence="1">
    <location>
        <begin position="343"/>
        <end position="352"/>
    </location>
</feature>
<feature type="compositionally biased region" description="Basic and acidic residues" evidence="1">
    <location>
        <begin position="977"/>
        <end position="986"/>
    </location>
</feature>
<feature type="compositionally biased region" description="Basic and acidic residues" evidence="1">
    <location>
        <begin position="1"/>
        <end position="10"/>
    </location>
</feature>
<feature type="region of interest" description="Disordered" evidence="1">
    <location>
        <begin position="163"/>
        <end position="232"/>
    </location>
</feature>
<evidence type="ECO:0000313" key="3">
    <source>
        <dbReference type="Proteomes" id="UP000886653"/>
    </source>
</evidence>
<feature type="compositionally biased region" description="Low complexity" evidence="1">
    <location>
        <begin position="204"/>
        <end position="215"/>
    </location>
</feature>
<dbReference type="Proteomes" id="UP000886653">
    <property type="component" value="Unassembled WGS sequence"/>
</dbReference>
<dbReference type="AlphaFoldDB" id="A0A9P6NHM5"/>
<feature type="region of interest" description="Disordered" evidence="1">
    <location>
        <begin position="337"/>
        <end position="361"/>
    </location>
</feature>